<dbReference type="RefSeq" id="WP_155285123.1">
    <property type="nucleotide sequence ID" value="NZ_BLBC01000011.1"/>
</dbReference>
<evidence type="ECO:0008006" key="3">
    <source>
        <dbReference type="Google" id="ProtNLM"/>
    </source>
</evidence>
<comment type="caution">
    <text evidence="1">The sequence shown here is derived from an EMBL/GenBank/DDBJ whole genome shotgun (WGS) entry which is preliminary data.</text>
</comment>
<evidence type="ECO:0000313" key="2">
    <source>
        <dbReference type="Proteomes" id="UP000398217"/>
    </source>
</evidence>
<evidence type="ECO:0000313" key="1">
    <source>
        <dbReference type="EMBL" id="GET46494.1"/>
    </source>
</evidence>
<dbReference type="AlphaFoldDB" id="A0A5M4BA64"/>
<dbReference type="Pfam" id="PF19821">
    <property type="entry name" value="Phage_capsid_2"/>
    <property type="match status" value="1"/>
</dbReference>
<dbReference type="OrthoDB" id="1228719at2"/>
<dbReference type="EMBL" id="BLBC01000011">
    <property type="protein sequence ID" value="GET46494.1"/>
    <property type="molecule type" value="Genomic_DNA"/>
</dbReference>
<dbReference type="InterPro" id="IPR045565">
    <property type="entry name" value="Phage_capsid_2"/>
</dbReference>
<protein>
    <recommendedName>
        <fullName evidence="3">Major capsid protein</fullName>
    </recommendedName>
</protein>
<gene>
    <name evidence="1" type="ORF">RCZ01_17960</name>
</gene>
<proteinExistence type="predicted"/>
<sequence>MAIQKEIWIQAIVEAFFADDSFVSKSYNADVFVNQGKSVHIPNAGAPSGVEKNRTTFPAQVNTRTDVDLKFDLDEFTTNPIRIPHADTVELSYDKRTSVLRQDKSALINRASEAILFSWLPDNAHTIETSGKAVTAHSPSATGNRKAFTKEDVRKAMVKFNAQNVPQTGRYLLVDAEMYGQLLDSLTTQEAMAFHNTANVQKGVLGQLYGFQILMRSRVGVYANNGAKKEFTAVGAATDVACALAWHEDSVCRAMGEVEMFDNISDPTYYGDIYSFLVRCGGRAMRNDVAGLLAIKQATV</sequence>
<accession>A0A5M4BA64</accession>
<keyword evidence="2" id="KW-1185">Reference proteome</keyword>
<organism evidence="1 2">
    <name type="scientific">Capnocytophaga felis</name>
    <dbReference type="NCBI Taxonomy" id="2267611"/>
    <lineage>
        <taxon>Bacteria</taxon>
        <taxon>Pseudomonadati</taxon>
        <taxon>Bacteroidota</taxon>
        <taxon>Flavobacteriia</taxon>
        <taxon>Flavobacteriales</taxon>
        <taxon>Flavobacteriaceae</taxon>
        <taxon>Capnocytophaga</taxon>
    </lineage>
</organism>
<reference evidence="2" key="1">
    <citation type="journal article" date="2020" name="Int. J. Syst. Evol. Microbiol.">
        <title>Capnocytophaga felis sp. nov. isolated from the feline oral cavity.</title>
        <authorList>
            <person name="Suzuki M."/>
            <person name="Umeda K."/>
            <person name="Kimura M."/>
            <person name="Imaoka K."/>
            <person name="Morikawa S."/>
            <person name="Maeda K."/>
        </authorList>
    </citation>
    <scope>NUCLEOTIDE SEQUENCE [LARGE SCALE GENOMIC DNA]</scope>
    <source>
        <strain evidence="2">KC07070</strain>
    </source>
</reference>
<dbReference type="Proteomes" id="UP000398217">
    <property type="component" value="Unassembled WGS sequence"/>
</dbReference>
<name>A0A5M4BA64_9FLAO</name>